<proteinExistence type="inferred from homology"/>
<evidence type="ECO:0000256" key="2">
    <source>
        <dbReference type="ARBA" id="ARBA00022737"/>
    </source>
</evidence>
<dbReference type="AlphaFoldDB" id="A0A2Z7AHX7"/>
<dbReference type="InterPro" id="IPR032867">
    <property type="entry name" value="DYW_dom"/>
</dbReference>
<dbReference type="NCBIfam" id="TIGR00756">
    <property type="entry name" value="PPR"/>
    <property type="match status" value="3"/>
</dbReference>
<dbReference type="InterPro" id="IPR046960">
    <property type="entry name" value="PPR_At4g14850-like_plant"/>
</dbReference>
<evidence type="ECO:0000313" key="6">
    <source>
        <dbReference type="Proteomes" id="UP000250235"/>
    </source>
</evidence>
<dbReference type="PANTHER" id="PTHR47926:SF508">
    <property type="entry name" value="PENTATRICOPEPTIDE REPEAT-CONTAINING PROTEIN"/>
    <property type="match status" value="1"/>
</dbReference>
<dbReference type="InterPro" id="IPR046849">
    <property type="entry name" value="E2_motif"/>
</dbReference>
<dbReference type="GO" id="GO:0008270">
    <property type="term" value="F:zinc ion binding"/>
    <property type="evidence" value="ECO:0007669"/>
    <property type="project" value="InterPro"/>
</dbReference>
<dbReference type="Pfam" id="PF20430">
    <property type="entry name" value="Eplus_motif"/>
    <property type="match status" value="1"/>
</dbReference>
<dbReference type="FunFam" id="1.25.40.10:FF:000427">
    <property type="entry name" value="Pentatricopeptide repeat-containing protein chloroplastic"/>
    <property type="match status" value="1"/>
</dbReference>
<dbReference type="InterPro" id="IPR002885">
    <property type="entry name" value="PPR_rpt"/>
</dbReference>
<dbReference type="Proteomes" id="UP000250235">
    <property type="component" value="Unassembled WGS sequence"/>
</dbReference>
<gene>
    <name evidence="5" type="ORF">F511_40240</name>
</gene>
<name>A0A2Z7AHX7_9LAMI</name>
<feature type="repeat" description="PPR" evidence="3">
    <location>
        <begin position="261"/>
        <end position="295"/>
    </location>
</feature>
<reference evidence="5 6" key="1">
    <citation type="journal article" date="2015" name="Proc. Natl. Acad. Sci. U.S.A.">
        <title>The resurrection genome of Boea hygrometrica: A blueprint for survival of dehydration.</title>
        <authorList>
            <person name="Xiao L."/>
            <person name="Yang G."/>
            <person name="Zhang L."/>
            <person name="Yang X."/>
            <person name="Zhao S."/>
            <person name="Ji Z."/>
            <person name="Zhou Q."/>
            <person name="Hu M."/>
            <person name="Wang Y."/>
            <person name="Chen M."/>
            <person name="Xu Y."/>
            <person name="Jin H."/>
            <person name="Xiao X."/>
            <person name="Hu G."/>
            <person name="Bao F."/>
            <person name="Hu Y."/>
            <person name="Wan P."/>
            <person name="Li L."/>
            <person name="Deng X."/>
            <person name="Kuang T."/>
            <person name="Xiang C."/>
            <person name="Zhu J.K."/>
            <person name="Oliver M.J."/>
            <person name="He Y."/>
        </authorList>
    </citation>
    <scope>NUCLEOTIDE SEQUENCE [LARGE SCALE GENOMIC DNA]</scope>
    <source>
        <strain evidence="6">cv. XS01</strain>
    </source>
</reference>
<accession>A0A2Z7AHX7</accession>
<keyword evidence="6" id="KW-1185">Reference proteome</keyword>
<evidence type="ECO:0000256" key="1">
    <source>
        <dbReference type="ARBA" id="ARBA00006643"/>
    </source>
</evidence>
<feature type="domain" description="DYW" evidence="4">
    <location>
        <begin position="511"/>
        <end position="605"/>
    </location>
</feature>
<dbReference type="Pfam" id="PF01535">
    <property type="entry name" value="PPR"/>
    <property type="match status" value="3"/>
</dbReference>
<dbReference type="Pfam" id="PF14432">
    <property type="entry name" value="DYW_deaminase"/>
    <property type="match status" value="1"/>
</dbReference>
<dbReference type="GO" id="GO:0003723">
    <property type="term" value="F:RNA binding"/>
    <property type="evidence" value="ECO:0007669"/>
    <property type="project" value="InterPro"/>
</dbReference>
<feature type="repeat" description="PPR" evidence="3">
    <location>
        <begin position="189"/>
        <end position="219"/>
    </location>
</feature>
<dbReference type="PROSITE" id="PS51375">
    <property type="entry name" value="PPR"/>
    <property type="match status" value="4"/>
</dbReference>
<dbReference type="Gene3D" id="1.25.40.10">
    <property type="entry name" value="Tetratricopeptide repeat domain"/>
    <property type="match status" value="4"/>
</dbReference>
<dbReference type="InterPro" id="IPR046848">
    <property type="entry name" value="E_motif"/>
</dbReference>
<keyword evidence="2" id="KW-0677">Repeat</keyword>
<dbReference type="Pfam" id="PF13041">
    <property type="entry name" value="PPR_2"/>
    <property type="match status" value="2"/>
</dbReference>
<dbReference type="PANTHER" id="PTHR47926">
    <property type="entry name" value="PENTATRICOPEPTIDE REPEAT-CONTAINING PROTEIN"/>
    <property type="match status" value="1"/>
</dbReference>
<evidence type="ECO:0000313" key="5">
    <source>
        <dbReference type="EMBL" id="KZV18706.1"/>
    </source>
</evidence>
<dbReference type="InterPro" id="IPR011990">
    <property type="entry name" value="TPR-like_helical_dom_sf"/>
</dbReference>
<organism evidence="5 6">
    <name type="scientific">Dorcoceras hygrometricum</name>
    <dbReference type="NCBI Taxonomy" id="472368"/>
    <lineage>
        <taxon>Eukaryota</taxon>
        <taxon>Viridiplantae</taxon>
        <taxon>Streptophyta</taxon>
        <taxon>Embryophyta</taxon>
        <taxon>Tracheophyta</taxon>
        <taxon>Spermatophyta</taxon>
        <taxon>Magnoliopsida</taxon>
        <taxon>eudicotyledons</taxon>
        <taxon>Gunneridae</taxon>
        <taxon>Pentapetalae</taxon>
        <taxon>asterids</taxon>
        <taxon>lamiids</taxon>
        <taxon>Lamiales</taxon>
        <taxon>Gesneriaceae</taxon>
        <taxon>Didymocarpoideae</taxon>
        <taxon>Trichosporeae</taxon>
        <taxon>Loxocarpinae</taxon>
        <taxon>Dorcoceras</taxon>
    </lineage>
</organism>
<dbReference type="EMBL" id="KV017243">
    <property type="protein sequence ID" value="KZV18706.1"/>
    <property type="molecule type" value="Genomic_DNA"/>
</dbReference>
<feature type="repeat" description="PPR" evidence="3">
    <location>
        <begin position="158"/>
        <end position="188"/>
    </location>
</feature>
<dbReference type="OrthoDB" id="185373at2759"/>
<dbReference type="FunFam" id="1.25.40.10:FF:000474">
    <property type="entry name" value="Pentatricopeptide repeat protein PPR986-12"/>
    <property type="match status" value="1"/>
</dbReference>
<dbReference type="GO" id="GO:0009451">
    <property type="term" value="P:RNA modification"/>
    <property type="evidence" value="ECO:0007669"/>
    <property type="project" value="InterPro"/>
</dbReference>
<comment type="similarity">
    <text evidence="1">Belongs to the PPR family. PCMP-H subfamily.</text>
</comment>
<evidence type="ECO:0000256" key="3">
    <source>
        <dbReference type="PROSITE-ProRule" id="PRU00708"/>
    </source>
</evidence>
<dbReference type="Pfam" id="PF20431">
    <property type="entry name" value="E_motif"/>
    <property type="match status" value="1"/>
</dbReference>
<protein>
    <submittedName>
        <fullName evidence="5">Pentatricopeptide repeat-containing protein mitochondrial</fullName>
    </submittedName>
</protein>
<evidence type="ECO:0000259" key="4">
    <source>
        <dbReference type="Pfam" id="PF14432"/>
    </source>
</evidence>
<feature type="repeat" description="PPR" evidence="3">
    <location>
        <begin position="86"/>
        <end position="122"/>
    </location>
</feature>
<sequence length="605" mass="68517">MAAALVTAPAPPTSAPHNHRLHHLLTQNDSINIRCVKQIHARILRATPPPESNTETLFLYSRLVHHYSLQDLRCTFHLLSQIPDPNAFIYNTVIRAYARSKDQKRKAFCLFEEMVKLDGVVPDKHTFPFVLKACAYLFSLSEGKQAHAHLLKYGFASDVYINNSLIHFYASCGCSESARKVFDKMQERSLVSWNVIIDALVQMGEFEEALKFFVEMNQAFEPDGYTLQSVIDACAGLGALSLGLWVHAYILRKYSIDSEFDVLINNSLVEMYCKCGLLRIAEQVFQGMIRRDVNSWNVMILGFAMHGEAERVFEHFSGMVDEGKMLPNSITFVGVLTACNHRGLVDVGRRYFDAMVNEHKIEPVLQHYGCLIDLLARNGLISEALDVVASMKMKPDNVIWRSLLDASCRQSINTELIEPIAKQIVGSVEDGWSSGEYVILSRLYASADRWNEVGLVRKLMTDKGVTKEPGCTSIEIDGTVHEFFAGDVTHPRKKEIYQFLDVVNEKLESEGYVPDCAQASMVNELDDEKGKSLGLHSERLAIAFGLLNSKPGIPIRVFKNLRVCKDCHNFTKLVSRIFKVEVVMRDRVRFHHFRDDGMCSCKDFW</sequence>